<keyword evidence="4" id="KW-1185">Reference proteome</keyword>
<name>A0A1L6JFY8_9SPHN</name>
<accession>A0A1L6JFY8</accession>
<dbReference type="KEGG" id="skr:BRX40_19960"/>
<keyword evidence="3" id="KW-0378">Hydrolase</keyword>
<protein>
    <submittedName>
        <fullName evidence="3">Alpha/beta fold hydrolase</fullName>
    </submittedName>
</protein>
<sequence>MTIFIPLVAGAAGLVGGGAAIAAAYSRRIARQVERNIPPDGSFHTIRGRRLHVRDIGQGPAIVMIHGLAGQMRNFAAVVPLLAAGHRLVLIDRPGSGHSPGRGDDSLTDQAAIVAELIDRLGLDRPLIVGHSLGGAVSMALALDHPGKIAGLALIAPLTQVQEEVPAAFRGLVIEKPAVRAIIASTLAIPMMRLNSDKSRITLFAPEPVHPAFDIDYGGAMLARPRAFFASSSELVAVNGALAPLVARYGEIALPVRILFGEGDQVLPAAVHGTRTAGEVRGAQCTILPDAGHMLPVTIPARVAAFVAEARAAV</sequence>
<evidence type="ECO:0000313" key="2">
    <source>
        <dbReference type="EMBL" id="APR54390.1"/>
    </source>
</evidence>
<evidence type="ECO:0000313" key="3">
    <source>
        <dbReference type="EMBL" id="RSU97128.1"/>
    </source>
</evidence>
<dbReference type="Proteomes" id="UP000286681">
    <property type="component" value="Unassembled WGS sequence"/>
</dbReference>
<dbReference type="RefSeq" id="WP_075152771.1">
    <property type="nucleotide sequence ID" value="NZ_CP018820.1"/>
</dbReference>
<dbReference type="SUPFAM" id="SSF53474">
    <property type="entry name" value="alpha/beta-Hydrolases"/>
    <property type="match status" value="1"/>
</dbReference>
<reference evidence="2" key="1">
    <citation type="submission" date="2016-12" db="EMBL/GenBank/DDBJ databases">
        <title>Whole genome sequencing of Sphingomonas koreensis.</title>
        <authorList>
            <person name="Conlan S."/>
            <person name="Thomas P.J."/>
            <person name="Mullikin J."/>
            <person name="Palmore T.N."/>
            <person name="Frank K.M."/>
            <person name="Segre J.A."/>
        </authorList>
    </citation>
    <scope>NUCLEOTIDE SEQUENCE</scope>
    <source>
        <strain evidence="2">ABOJV</strain>
    </source>
</reference>
<dbReference type="OrthoDB" id="9815441at2"/>
<dbReference type="InterPro" id="IPR000073">
    <property type="entry name" value="AB_hydrolase_1"/>
</dbReference>
<dbReference type="InterPro" id="IPR029058">
    <property type="entry name" value="AB_hydrolase_fold"/>
</dbReference>
<dbReference type="GeneID" id="44134841"/>
<evidence type="ECO:0000313" key="5">
    <source>
        <dbReference type="Proteomes" id="UP000286681"/>
    </source>
</evidence>
<dbReference type="STRING" id="93064.BRX40_19960"/>
<dbReference type="InterPro" id="IPR050266">
    <property type="entry name" value="AB_hydrolase_sf"/>
</dbReference>
<feature type="domain" description="AB hydrolase-1" evidence="1">
    <location>
        <begin position="60"/>
        <end position="295"/>
    </location>
</feature>
<proteinExistence type="predicted"/>
<organism evidence="2 4">
    <name type="scientific">Sphingomonas koreensis</name>
    <dbReference type="NCBI Taxonomy" id="93064"/>
    <lineage>
        <taxon>Bacteria</taxon>
        <taxon>Pseudomonadati</taxon>
        <taxon>Pseudomonadota</taxon>
        <taxon>Alphaproteobacteria</taxon>
        <taxon>Sphingomonadales</taxon>
        <taxon>Sphingomonadaceae</taxon>
        <taxon>Sphingomonas</taxon>
    </lineage>
</organism>
<dbReference type="Gene3D" id="3.40.50.1820">
    <property type="entry name" value="alpha/beta hydrolase"/>
    <property type="match status" value="1"/>
</dbReference>
<dbReference type="GO" id="GO:0016787">
    <property type="term" value="F:hydrolase activity"/>
    <property type="evidence" value="ECO:0007669"/>
    <property type="project" value="UniProtKB-KW"/>
</dbReference>
<dbReference type="PRINTS" id="PR00111">
    <property type="entry name" value="ABHYDROLASE"/>
</dbReference>
<dbReference type="Pfam" id="PF00561">
    <property type="entry name" value="Abhydrolase_1"/>
    <property type="match status" value="1"/>
</dbReference>
<dbReference type="Proteomes" id="UP000185161">
    <property type="component" value="Chromosome"/>
</dbReference>
<dbReference type="EMBL" id="CP018820">
    <property type="protein sequence ID" value="APR54390.1"/>
    <property type="molecule type" value="Genomic_DNA"/>
</dbReference>
<dbReference type="EMBL" id="QQWO01000038">
    <property type="protein sequence ID" value="RSU97128.1"/>
    <property type="molecule type" value="Genomic_DNA"/>
</dbReference>
<reference evidence="3 5" key="3">
    <citation type="submission" date="2018-07" db="EMBL/GenBank/DDBJ databases">
        <title>Genomic and Epidemiologic Investigation of an Indolent Hospital Outbreak.</title>
        <authorList>
            <person name="Johnson R.C."/>
            <person name="Deming C."/>
            <person name="Conlan S."/>
            <person name="Zellmer C.J."/>
            <person name="Michelin A.V."/>
            <person name="Lee-Lin S."/>
            <person name="Thomas P.J."/>
            <person name="Park M."/>
            <person name="Weingarten R.A."/>
            <person name="Less J."/>
            <person name="Dekker J.P."/>
            <person name="Frank K.M."/>
            <person name="Musser K.A."/>
            <person name="Mcquiston J.R."/>
            <person name="Henderson D.K."/>
            <person name="Lau A.F."/>
            <person name="Palmore T.N."/>
            <person name="Segre J.A."/>
        </authorList>
    </citation>
    <scope>NUCLEOTIDE SEQUENCE [LARGE SCALE GENOMIC DNA]</scope>
    <source>
        <strain evidence="3 5">SK-NIH.Env10_0317</strain>
    </source>
</reference>
<evidence type="ECO:0000313" key="4">
    <source>
        <dbReference type="Proteomes" id="UP000185161"/>
    </source>
</evidence>
<reference evidence="4" key="2">
    <citation type="submission" date="2016-12" db="EMBL/GenBank/DDBJ databases">
        <title>Whole genome sequencing of Sphingomonas sp. ABOJV.</title>
        <authorList>
            <person name="Conlan S."/>
            <person name="Thomas P.J."/>
            <person name="Mullikin J."/>
            <person name="Palmore T.N."/>
            <person name="Frank K.M."/>
            <person name="Segre J.A."/>
        </authorList>
    </citation>
    <scope>NUCLEOTIDE SEQUENCE [LARGE SCALE GENOMIC DNA]</scope>
    <source>
        <strain evidence="4">ABOJV</strain>
    </source>
</reference>
<gene>
    <name evidence="2" type="ORF">BRX40_19960</name>
    <name evidence="3" type="ORF">CA257_23060</name>
</gene>
<evidence type="ECO:0000259" key="1">
    <source>
        <dbReference type="Pfam" id="PF00561"/>
    </source>
</evidence>
<dbReference type="PANTHER" id="PTHR43798">
    <property type="entry name" value="MONOACYLGLYCEROL LIPASE"/>
    <property type="match status" value="1"/>
</dbReference>
<dbReference type="AlphaFoldDB" id="A0A1L6JFY8"/>